<reference evidence="5" key="1">
    <citation type="submission" date="2021-07" db="EMBL/GenBank/DDBJ databases">
        <authorList>
            <person name="Durling M."/>
        </authorList>
    </citation>
    <scope>NUCLEOTIDE SEQUENCE</scope>
</reference>
<dbReference type="InterPro" id="IPR042099">
    <property type="entry name" value="ANL_N_sf"/>
</dbReference>
<evidence type="ECO:0000256" key="1">
    <source>
        <dbReference type="ARBA" id="ARBA00022450"/>
    </source>
</evidence>
<gene>
    <name evidence="5" type="ORF">HYALB_00008200</name>
</gene>
<organism evidence="5 6">
    <name type="scientific">Hymenoscyphus albidus</name>
    <dbReference type="NCBI Taxonomy" id="595503"/>
    <lineage>
        <taxon>Eukaryota</taxon>
        <taxon>Fungi</taxon>
        <taxon>Dikarya</taxon>
        <taxon>Ascomycota</taxon>
        <taxon>Pezizomycotina</taxon>
        <taxon>Leotiomycetes</taxon>
        <taxon>Helotiales</taxon>
        <taxon>Helotiaceae</taxon>
        <taxon>Hymenoscyphus</taxon>
    </lineage>
</organism>
<dbReference type="Pfam" id="PF00501">
    <property type="entry name" value="AMP-binding"/>
    <property type="match status" value="1"/>
</dbReference>
<dbReference type="PANTHER" id="PTHR44845">
    <property type="entry name" value="CARRIER DOMAIN-CONTAINING PROTEIN"/>
    <property type="match status" value="1"/>
</dbReference>
<dbReference type="InterPro" id="IPR020845">
    <property type="entry name" value="AMP-binding_CS"/>
</dbReference>
<feature type="domain" description="AMP-dependent synthetase/ligase" evidence="3">
    <location>
        <begin position="292"/>
        <end position="627"/>
    </location>
</feature>
<dbReference type="SUPFAM" id="SSF51735">
    <property type="entry name" value="NAD(P)-binding Rossmann-fold domains"/>
    <property type="match status" value="1"/>
</dbReference>
<dbReference type="PANTHER" id="PTHR44845:SF4">
    <property type="entry name" value="NONRIBOSOMAL PEPTIDE SYNTHASE INPA"/>
    <property type="match status" value="1"/>
</dbReference>
<keyword evidence="1" id="KW-0596">Phosphopantetheine</keyword>
<evidence type="ECO:0008006" key="7">
    <source>
        <dbReference type="Google" id="ProtNLM"/>
    </source>
</evidence>
<dbReference type="InterPro" id="IPR010071">
    <property type="entry name" value="AA_adenyl_dom"/>
</dbReference>
<dbReference type="InterPro" id="IPR000873">
    <property type="entry name" value="AMP-dep_synth/lig_dom"/>
</dbReference>
<name>A0A9N9QBA7_9HELO</name>
<dbReference type="Gene3D" id="3.40.50.720">
    <property type="entry name" value="NAD(P)-binding Rossmann-like Domain"/>
    <property type="match status" value="1"/>
</dbReference>
<dbReference type="InterPro" id="IPR036291">
    <property type="entry name" value="NAD(P)-bd_dom_sf"/>
</dbReference>
<accession>A0A9N9QBA7</accession>
<dbReference type="NCBIfam" id="TIGR01733">
    <property type="entry name" value="AA-adenyl-dom"/>
    <property type="match status" value="1"/>
</dbReference>
<dbReference type="PROSITE" id="PS00455">
    <property type="entry name" value="AMP_BINDING"/>
    <property type="match status" value="1"/>
</dbReference>
<dbReference type="OrthoDB" id="416786at2759"/>
<dbReference type="Gene3D" id="3.40.50.12780">
    <property type="entry name" value="N-terminal domain of ligase-like"/>
    <property type="match status" value="1"/>
</dbReference>
<dbReference type="Gene3D" id="3.30.300.30">
    <property type="match status" value="1"/>
</dbReference>
<comment type="caution">
    <text evidence="5">The sequence shown here is derived from an EMBL/GenBank/DDBJ whole genome shotgun (WGS) entry which is preliminary data.</text>
</comment>
<feature type="domain" description="Thioester reductase (TE)" evidence="4">
    <location>
        <begin position="952"/>
        <end position="1191"/>
    </location>
</feature>
<dbReference type="InterPro" id="IPR045851">
    <property type="entry name" value="AMP-bd_C_sf"/>
</dbReference>
<evidence type="ECO:0000313" key="5">
    <source>
        <dbReference type="EMBL" id="CAG8981046.1"/>
    </source>
</evidence>
<protein>
    <recommendedName>
        <fullName evidence="7">Carrier domain-containing protein</fullName>
    </recommendedName>
</protein>
<evidence type="ECO:0000313" key="6">
    <source>
        <dbReference type="Proteomes" id="UP000701801"/>
    </source>
</evidence>
<sequence>MTIRRVGPGSTISDLVPSQTMRYRDETRETGVSGIYTSHYFNPNLHRSSDLCAMHSCYFPATRRDKEPKLDFQSVTVKFKNTQLNDLVISRESFIKASWAALLYTYVRNELVLFAVLGEVEANDVPLYQVSNSPPNISVLRYLLDPSQTLDDIRPQAEFTSTSRELLESKVNSAVCFAGNGARQFQPEGFDASFEALISYGVPCDLILEVQGLQPFVRVNLKYRSTTVSRLYAQSIAESLQKTFEAVLSGQSMNSLRESILNKQKETMIRWNPQEPYHHLTCMHHLVEATCRISPFAEAVCAWDGSLNYSQLDVLSSIAARKLAAAGVKQRMHVPFAYEKSLWAVVVTLGILKAGASFVPLDPQHPDSRIKEILATTEAKLIVTSDLFAAKYRALANVVVISAKTMTIPSAEESHSPFFSVTVRPEDPIFVLFTSGSTGKPKGMVLTHGAICTHAVSHGEIMNYRGRRVLQFAAHVFDVAIMDIFTTLIFGGCVCIPSEEERRGAIIRAINNLKANHAILTPSFAKLIKPCEVPKLTTLAIGGEALPEESLREWLKSISVIQIYGPAEVGICLSMNMSSDTKTETVGYPLPNCSCWLVHPEDPDVLVPIGAVGELLVSSPSLAMGYLKNESKTRASFINPPAWANGIFQKDTRFFRTGDLLRYNTHLFDGSYDFVGRKDSQIKLRGQLIEPAEVEFHLSSLPGVAVCMVARPTEGCFSGKLVAIVEIKSPFSSQVRNEPITIAETQYLHLHAVQEHISRLLPSYMIPNVCLVIKRMPFVPSLKIDRRRVEAWLMDMKTDPLESSATTSKVAGLDLLNKSESTANKLSLKIAEIVAASDTPLRARLENHNFLLQSVGIDSIQMTSLSIYLQRTFGSKILLNRLIDHNMSVRRLASLVDSHEAIFGRGTQSTFNVFLEAENIHRGLLQVIEDAQLNSIDGQNICELPTLKNVFLTGASGYLGSSILKQLMEKDHITVCALVRCSDDVAGLEPLQVPAQKAGWWKDEYKSRIKIWKGDLDHPDFCLDPTHWNQLRGKSEDPKSHVHAIIHNGAKVHYTTSYETLKPTNVCPTATLLETTALSANILSFSFVSGGQLPDDLSLEHNGEVDVEMNGYAQTKSVSELLVRKCSANDLFHGKKLHIVKPGYIIGSPRNGMANTTDYIWRLIASCVELRIFNKDTASQWLFVADVEHVAGLVVHSMDKRANEILRVLDGLTFSDIWGILQNDFGYVMKGVSGDVWLRRIRSEIRGCGEGHRLFPLLHMLESDIGRTDLGGSTSELAGNKQRVMEAIRSNVRYLIEVGVLPKRH</sequence>
<dbReference type="SUPFAM" id="SSF56801">
    <property type="entry name" value="Acetyl-CoA synthetase-like"/>
    <property type="match status" value="1"/>
</dbReference>
<evidence type="ECO:0000259" key="3">
    <source>
        <dbReference type="Pfam" id="PF00501"/>
    </source>
</evidence>
<dbReference type="Proteomes" id="UP000701801">
    <property type="component" value="Unassembled WGS sequence"/>
</dbReference>
<proteinExistence type="predicted"/>
<keyword evidence="6" id="KW-1185">Reference proteome</keyword>
<dbReference type="CDD" id="cd05918">
    <property type="entry name" value="A_NRPS_SidN3_like"/>
    <property type="match status" value="1"/>
</dbReference>
<evidence type="ECO:0000259" key="4">
    <source>
        <dbReference type="Pfam" id="PF07993"/>
    </source>
</evidence>
<dbReference type="EMBL" id="CAJVRM010000440">
    <property type="protein sequence ID" value="CAG8981046.1"/>
    <property type="molecule type" value="Genomic_DNA"/>
</dbReference>
<keyword evidence="2" id="KW-0597">Phosphoprotein</keyword>
<evidence type="ECO:0000256" key="2">
    <source>
        <dbReference type="ARBA" id="ARBA00022553"/>
    </source>
</evidence>
<dbReference type="Pfam" id="PF07993">
    <property type="entry name" value="NAD_binding_4"/>
    <property type="match status" value="1"/>
</dbReference>
<dbReference type="InterPro" id="IPR013120">
    <property type="entry name" value="FAR_NAD-bd"/>
</dbReference>